<dbReference type="PANTHER" id="PTHR35179:SF2">
    <property type="entry name" value="START DOMAIN-CONTAINING PROTEIN"/>
    <property type="match status" value="1"/>
</dbReference>
<name>A0A135LD26_PENPA</name>
<evidence type="ECO:0000313" key="3">
    <source>
        <dbReference type="Proteomes" id="UP000070168"/>
    </source>
</evidence>
<dbReference type="RefSeq" id="XP_040645402.1">
    <property type="nucleotide sequence ID" value="XM_040791325.1"/>
</dbReference>
<proteinExistence type="predicted"/>
<organism evidence="2 3">
    <name type="scientific">Penicillium patulum</name>
    <name type="common">Penicillium griseofulvum</name>
    <dbReference type="NCBI Taxonomy" id="5078"/>
    <lineage>
        <taxon>Eukaryota</taxon>
        <taxon>Fungi</taxon>
        <taxon>Dikarya</taxon>
        <taxon>Ascomycota</taxon>
        <taxon>Pezizomycotina</taxon>
        <taxon>Eurotiomycetes</taxon>
        <taxon>Eurotiomycetidae</taxon>
        <taxon>Eurotiales</taxon>
        <taxon>Aspergillaceae</taxon>
        <taxon>Penicillium</taxon>
    </lineage>
</organism>
<feature type="region of interest" description="Disordered" evidence="1">
    <location>
        <begin position="1"/>
        <end position="33"/>
    </location>
</feature>
<dbReference type="EMBL" id="LHQR01000067">
    <property type="protein sequence ID" value="KXG46866.1"/>
    <property type="molecule type" value="Genomic_DNA"/>
</dbReference>
<dbReference type="OrthoDB" id="5393654at2759"/>
<keyword evidence="3" id="KW-1185">Reference proteome</keyword>
<gene>
    <name evidence="2" type="ORF">PGRI_036120</name>
</gene>
<accession>A0A135LD26</accession>
<feature type="region of interest" description="Disordered" evidence="1">
    <location>
        <begin position="420"/>
        <end position="439"/>
    </location>
</feature>
<protein>
    <recommendedName>
        <fullName evidence="4">Geranylgeranyl pyrophosphate synthetase</fullName>
    </recommendedName>
</protein>
<dbReference type="PANTHER" id="PTHR35179">
    <property type="entry name" value="PROTEIN CBG02620"/>
    <property type="match status" value="1"/>
</dbReference>
<evidence type="ECO:0000256" key="1">
    <source>
        <dbReference type="SAM" id="MobiDB-lite"/>
    </source>
</evidence>
<evidence type="ECO:0000313" key="2">
    <source>
        <dbReference type="EMBL" id="KXG46866.1"/>
    </source>
</evidence>
<comment type="caution">
    <text evidence="2">The sequence shown here is derived from an EMBL/GenBank/DDBJ whole genome shotgun (WGS) entry which is preliminary data.</text>
</comment>
<reference evidence="2 3" key="1">
    <citation type="journal article" date="2016" name="BMC Genomics">
        <title>Genome sequencing and secondary metabolism of the postharvest pathogen Penicillium griseofulvum.</title>
        <authorList>
            <person name="Banani H."/>
            <person name="Marcet-Houben M."/>
            <person name="Ballester A.R."/>
            <person name="Abbruscato P."/>
            <person name="Gonzalez-Candelas L."/>
            <person name="Gabaldon T."/>
            <person name="Spadaro D."/>
        </authorList>
    </citation>
    <scope>NUCLEOTIDE SEQUENCE [LARGE SCALE GENOMIC DNA]</scope>
    <source>
        <strain evidence="2 3">PG3</strain>
    </source>
</reference>
<dbReference type="OMA" id="IVSVMKM"/>
<dbReference type="AlphaFoldDB" id="A0A135LD26"/>
<dbReference type="STRING" id="5078.A0A135LD26"/>
<dbReference type="GeneID" id="63706625"/>
<sequence>MLSFKSRGGKWRERNTGRRGMSRTDTVPTPAPPLGDILAAIQHNDLEEAKDEKDSAAQITGSQYLTSYNWLDKSSHQIIVPGEDSREPPAWTPLLRPTKLREDSGQYYRDLNAARYPTYPLEPMIRAILTDKPDFSLANLDIVGCGSTMGNLLRFARGQNQPFRIIVELVGQTVFLIRRENSPTERIPDVRGYGHTFPEAYTTWNARVKGSESHQRLINYDFAGLNCLVRFEADGYLPQLVPGLKTMQNHDPETEKEQEEGLLASLEGTVIVSCHPVDVADMSNELEITKGGQHIPQSAVFDLKTRSIKRMDVDTLGDELARLWIGQIPNFVLAYHKSGTFEDIRVQDVREKIKHWESSHQVELVKFANLLHMIISFVRSTESGKIEIEHEEGVQTLNLRAQGGGVNNVLPVTVRDKWDHESDLDESPTPAAVLSDSCL</sequence>
<evidence type="ECO:0008006" key="4">
    <source>
        <dbReference type="Google" id="ProtNLM"/>
    </source>
</evidence>
<dbReference type="Proteomes" id="UP000070168">
    <property type="component" value="Unassembled WGS sequence"/>
</dbReference>